<dbReference type="SUPFAM" id="SSF53098">
    <property type="entry name" value="Ribonuclease H-like"/>
    <property type="match status" value="2"/>
</dbReference>
<gene>
    <name evidence="8" type="ORF">Tci_055234</name>
</gene>
<evidence type="ECO:0000256" key="3">
    <source>
        <dbReference type="ARBA" id="ARBA00022722"/>
    </source>
</evidence>
<protein>
    <submittedName>
        <fullName evidence="8">Reverse transcriptase domain-containing protein</fullName>
    </submittedName>
</protein>
<evidence type="ECO:0000256" key="2">
    <source>
        <dbReference type="ARBA" id="ARBA00022695"/>
    </source>
</evidence>
<dbReference type="InterPro" id="IPR036397">
    <property type="entry name" value="RNaseH_sf"/>
</dbReference>
<dbReference type="PANTHER" id="PTHR48475:SF2">
    <property type="entry name" value="RIBONUCLEASE H"/>
    <property type="match status" value="1"/>
</dbReference>
<accession>A0A6L2NAK8</accession>
<dbReference type="GO" id="GO:0016787">
    <property type="term" value="F:hydrolase activity"/>
    <property type="evidence" value="ECO:0007669"/>
    <property type="project" value="UniProtKB-KW"/>
</dbReference>
<dbReference type="InterPro" id="IPR001584">
    <property type="entry name" value="Integrase_cat-core"/>
</dbReference>
<dbReference type="GO" id="GO:0004519">
    <property type="term" value="F:endonuclease activity"/>
    <property type="evidence" value="ECO:0007669"/>
    <property type="project" value="UniProtKB-KW"/>
</dbReference>
<keyword evidence="4" id="KW-0255">Endonuclease</keyword>
<organism evidence="8">
    <name type="scientific">Tanacetum cinerariifolium</name>
    <name type="common">Dalmatian daisy</name>
    <name type="synonym">Chrysanthemum cinerariifolium</name>
    <dbReference type="NCBI Taxonomy" id="118510"/>
    <lineage>
        <taxon>Eukaryota</taxon>
        <taxon>Viridiplantae</taxon>
        <taxon>Streptophyta</taxon>
        <taxon>Embryophyta</taxon>
        <taxon>Tracheophyta</taxon>
        <taxon>Spermatophyta</taxon>
        <taxon>Magnoliopsida</taxon>
        <taxon>eudicotyledons</taxon>
        <taxon>Gunneridae</taxon>
        <taxon>Pentapetalae</taxon>
        <taxon>asterids</taxon>
        <taxon>campanulids</taxon>
        <taxon>Asterales</taxon>
        <taxon>Asteraceae</taxon>
        <taxon>Asteroideae</taxon>
        <taxon>Anthemideae</taxon>
        <taxon>Anthemidinae</taxon>
        <taxon>Tanacetum</taxon>
    </lineage>
</organism>
<evidence type="ECO:0000313" key="8">
    <source>
        <dbReference type="EMBL" id="GEU83256.1"/>
    </source>
</evidence>
<dbReference type="Gene3D" id="3.30.420.10">
    <property type="entry name" value="Ribonuclease H-like superfamily/Ribonuclease H"/>
    <property type="match status" value="2"/>
</dbReference>
<name>A0A6L2NAK8_TANCI</name>
<dbReference type="Pfam" id="PF00665">
    <property type="entry name" value="rve"/>
    <property type="match status" value="1"/>
</dbReference>
<evidence type="ECO:0000256" key="5">
    <source>
        <dbReference type="ARBA" id="ARBA00022801"/>
    </source>
</evidence>
<evidence type="ECO:0000256" key="6">
    <source>
        <dbReference type="ARBA" id="ARBA00022918"/>
    </source>
</evidence>
<dbReference type="InterPro" id="IPR043502">
    <property type="entry name" value="DNA/RNA_pol_sf"/>
</dbReference>
<keyword evidence="5" id="KW-0378">Hydrolase</keyword>
<dbReference type="SUPFAM" id="SSF56672">
    <property type="entry name" value="DNA/RNA polymerases"/>
    <property type="match status" value="1"/>
</dbReference>
<dbReference type="PROSITE" id="PS50994">
    <property type="entry name" value="INTEGRASE"/>
    <property type="match status" value="1"/>
</dbReference>
<dbReference type="GO" id="GO:0015074">
    <property type="term" value="P:DNA integration"/>
    <property type="evidence" value="ECO:0007669"/>
    <property type="project" value="InterPro"/>
</dbReference>
<evidence type="ECO:0000256" key="1">
    <source>
        <dbReference type="ARBA" id="ARBA00022679"/>
    </source>
</evidence>
<proteinExistence type="predicted"/>
<dbReference type="Pfam" id="PF17917">
    <property type="entry name" value="RT_RNaseH"/>
    <property type="match status" value="1"/>
</dbReference>
<dbReference type="InterPro" id="IPR041373">
    <property type="entry name" value="RT_RNaseH"/>
</dbReference>
<reference evidence="8" key="1">
    <citation type="journal article" date="2019" name="Sci. Rep.">
        <title>Draft genome of Tanacetum cinerariifolium, the natural source of mosquito coil.</title>
        <authorList>
            <person name="Yamashiro T."/>
            <person name="Shiraishi A."/>
            <person name="Satake H."/>
            <person name="Nakayama K."/>
        </authorList>
    </citation>
    <scope>NUCLEOTIDE SEQUENCE</scope>
</reference>
<feature type="domain" description="Integrase catalytic" evidence="7">
    <location>
        <begin position="275"/>
        <end position="470"/>
    </location>
</feature>
<evidence type="ECO:0000259" key="7">
    <source>
        <dbReference type="PROSITE" id="PS50994"/>
    </source>
</evidence>
<keyword evidence="3" id="KW-0540">Nuclease</keyword>
<dbReference type="EMBL" id="BKCJ010008646">
    <property type="protein sequence ID" value="GEU83256.1"/>
    <property type="molecule type" value="Genomic_DNA"/>
</dbReference>
<evidence type="ECO:0000256" key="4">
    <source>
        <dbReference type="ARBA" id="ARBA00022759"/>
    </source>
</evidence>
<dbReference type="PANTHER" id="PTHR48475">
    <property type="entry name" value="RIBONUCLEASE H"/>
    <property type="match status" value="1"/>
</dbReference>
<dbReference type="AlphaFoldDB" id="A0A6L2NAK8"/>
<dbReference type="InterPro" id="IPR012337">
    <property type="entry name" value="RNaseH-like_sf"/>
</dbReference>
<dbReference type="GO" id="GO:0003964">
    <property type="term" value="F:RNA-directed DNA polymerase activity"/>
    <property type="evidence" value="ECO:0007669"/>
    <property type="project" value="UniProtKB-KW"/>
</dbReference>
<comment type="caution">
    <text evidence="8">The sequence shown here is derived from an EMBL/GenBank/DDBJ whole genome shotgun (WGS) entry which is preliminary data.</text>
</comment>
<keyword evidence="6 8" id="KW-0695">RNA-directed DNA polymerase</keyword>
<sequence>MKKLIAELPMLTAPKEKEELIIYLVAAKEAISAVLMTERDGKQVPIYFVSRALQGQEINYTPMEKLILALVSASKRLKRYFQAHTIIVITDQPIKQILSNPENIGRLLKWSFELEEHDIHYRLRTSVKRQILADFIMERPEDDFSNTSMEDEEELPHPWILFKDGSSCIDGSGAYLILTNPEGMEFTYALRFRFDATNNEAEYEALIAGLKMRSKWRREQKSRRAKQDGIYQFHPPEQTEEEGRTWMTPIHEYLTKELLPEEKRKARSIRRKAELNSHHISIAILQVRDRHSRTFSEGLGKVKFLIVAIDYFTKWVEAKPVAAIIGAQIKKFVWDNIVYRFGLPGEIISDNGKQFRDNPFKDWCEKLSIHQCFAFVKHPQANGLVERANRSLGEGIKARNEETPFLLTYGTEAVIPVEIGMPTLRTAEVEKIKNDEALEINLDLLEERRDEAAIQEAKSKAKKEKYYNTRVCNTSFKPGDLVYQNNEASYAEDGVKLGPK</sequence>
<keyword evidence="1" id="KW-0808">Transferase</keyword>
<dbReference type="GO" id="GO:0003676">
    <property type="term" value="F:nucleic acid binding"/>
    <property type="evidence" value="ECO:0007669"/>
    <property type="project" value="InterPro"/>
</dbReference>
<keyword evidence="2" id="KW-0548">Nucleotidyltransferase</keyword>